<dbReference type="Pfam" id="PF04567">
    <property type="entry name" value="RNA_pol_Rpb2_5"/>
    <property type="match status" value="1"/>
</dbReference>
<dbReference type="EMBL" id="LWMV01000212">
    <property type="protein sequence ID" value="KZX10470.1"/>
    <property type="molecule type" value="Genomic_DNA"/>
</dbReference>
<dbReference type="InterPro" id="IPR007645">
    <property type="entry name" value="RNA_pol_Rpb2_3"/>
</dbReference>
<dbReference type="InterPro" id="IPR037034">
    <property type="entry name" value="RNA_pol_Rpb2_2_sf"/>
</dbReference>
<dbReference type="Pfam" id="PF04565">
    <property type="entry name" value="RNA_pol_Rpb2_3"/>
    <property type="match status" value="1"/>
</dbReference>
<dbReference type="GO" id="GO:0008270">
    <property type="term" value="F:zinc ion binding"/>
    <property type="evidence" value="ECO:0007669"/>
    <property type="project" value="InterPro"/>
</dbReference>
<keyword evidence="11 16" id="KW-0804">Transcription</keyword>
<dbReference type="PANTHER" id="PTHR20856">
    <property type="entry name" value="DNA-DIRECTED RNA POLYMERASE I SUBUNIT 2"/>
    <property type="match status" value="1"/>
</dbReference>
<dbReference type="EC" id="2.7.7.6" evidence="16"/>
<evidence type="ECO:0000256" key="15">
    <source>
        <dbReference type="RuleBase" id="RU000434"/>
    </source>
</evidence>
<dbReference type="Pfam" id="PF04566">
    <property type="entry name" value="RNA_pol_Rpb2_4"/>
    <property type="match status" value="1"/>
</dbReference>
<dbReference type="AlphaFoldDB" id="A0A162FIF7"/>
<gene>
    <name evidence="24" type="primary">rpoB</name>
    <name evidence="24" type="ORF">MBCUR_17610</name>
</gene>
<evidence type="ECO:0000256" key="8">
    <source>
        <dbReference type="ARBA" id="ARBA00022723"/>
    </source>
</evidence>
<feature type="domain" description="RNA polymerase Rpb2" evidence="23">
    <location>
        <begin position="615"/>
        <end position="647"/>
    </location>
</feature>
<dbReference type="GO" id="GO:0032549">
    <property type="term" value="F:ribonucleoside binding"/>
    <property type="evidence" value="ECO:0007669"/>
    <property type="project" value="InterPro"/>
</dbReference>
<dbReference type="CDD" id="cd00653">
    <property type="entry name" value="RNA_pol_B_RPB2"/>
    <property type="match status" value="1"/>
</dbReference>
<dbReference type="InterPro" id="IPR007647">
    <property type="entry name" value="RNA_pol_Rpb2_5"/>
</dbReference>
<dbReference type="SUPFAM" id="SSF64484">
    <property type="entry name" value="beta and beta-prime subunits of DNA dependent RNA-polymerase"/>
    <property type="match status" value="1"/>
</dbReference>
<dbReference type="NCBIfam" id="NF006335">
    <property type="entry name" value="PRK08565.1"/>
    <property type="match status" value="1"/>
</dbReference>
<evidence type="ECO:0000256" key="1">
    <source>
        <dbReference type="ARBA" id="ARBA00001947"/>
    </source>
</evidence>
<comment type="catalytic activity">
    <reaction evidence="14 16">
        <text>RNA(n) + a ribonucleoside 5'-triphosphate = RNA(n+1) + diphosphate</text>
        <dbReference type="Rhea" id="RHEA:21248"/>
        <dbReference type="Rhea" id="RHEA-COMP:14527"/>
        <dbReference type="Rhea" id="RHEA-COMP:17342"/>
        <dbReference type="ChEBI" id="CHEBI:33019"/>
        <dbReference type="ChEBI" id="CHEBI:61557"/>
        <dbReference type="ChEBI" id="CHEBI:140395"/>
        <dbReference type="EC" id="2.7.7.6"/>
    </reaction>
</comment>
<evidence type="ECO:0000256" key="4">
    <source>
        <dbReference type="ARBA" id="ARBA00022478"/>
    </source>
</evidence>
<comment type="function">
    <text evidence="16">DNA-dependent RNA polymerase catalyzes the transcription of DNA into RNA using the four ribonucleoside triphosphates as substrates.</text>
</comment>
<dbReference type="InterPro" id="IPR015712">
    <property type="entry name" value="DNA-dir_RNA_pol_su2"/>
</dbReference>
<evidence type="ECO:0000256" key="7">
    <source>
        <dbReference type="ARBA" id="ARBA00022695"/>
    </source>
</evidence>
<comment type="subunit">
    <text evidence="13">Part of the RNA polymerase complex.</text>
</comment>
<dbReference type="Proteomes" id="UP000077245">
    <property type="component" value="Unassembled WGS sequence"/>
</dbReference>
<dbReference type="Gene3D" id="2.40.270.10">
    <property type="entry name" value="DNA-directed RNA polymerase, subunit 2, domain 6"/>
    <property type="match status" value="1"/>
</dbReference>
<feature type="domain" description="RNA polymerase Rpb2" evidence="18">
    <location>
        <begin position="1036"/>
        <end position="1125"/>
    </location>
</feature>
<evidence type="ECO:0000256" key="10">
    <source>
        <dbReference type="ARBA" id="ARBA00023125"/>
    </source>
</evidence>
<feature type="domain" description="RNA polymerase beta subunit protrusion" evidence="20">
    <location>
        <begin position="18"/>
        <end position="416"/>
    </location>
</feature>
<dbReference type="InterPro" id="IPR007641">
    <property type="entry name" value="RNA_pol_Rpb2_7"/>
</dbReference>
<evidence type="ECO:0000259" key="20">
    <source>
        <dbReference type="Pfam" id="PF04563"/>
    </source>
</evidence>
<dbReference type="OrthoDB" id="6009at2157"/>
<dbReference type="Gene3D" id="3.90.1800.10">
    <property type="entry name" value="RNA polymerase alpha subunit dimerisation domain"/>
    <property type="match status" value="1"/>
</dbReference>
<dbReference type="GO" id="GO:0000428">
    <property type="term" value="C:DNA-directed RNA polymerase complex"/>
    <property type="evidence" value="ECO:0007669"/>
    <property type="project" value="UniProtKB-KW"/>
</dbReference>
<keyword evidence="10" id="KW-0238">DNA-binding</keyword>
<evidence type="ECO:0000313" key="25">
    <source>
        <dbReference type="Proteomes" id="UP000077245"/>
    </source>
</evidence>
<comment type="function">
    <text evidence="12">DNA-dependent RNA polymerase (RNAP) catalyzes the transcription of DNA into RNA using the four ribonucleoside triphosphates as substrates. The Rpo2 subunit (Rpo2N and Rpo2C in this organism) is implicated in DNA promoter recognition and in nucleotide binding.</text>
</comment>
<evidence type="ECO:0000256" key="2">
    <source>
        <dbReference type="ARBA" id="ARBA00004496"/>
    </source>
</evidence>
<dbReference type="Gene3D" id="3.90.1110.10">
    <property type="entry name" value="RNA polymerase Rpb2, domain 2"/>
    <property type="match status" value="1"/>
</dbReference>
<evidence type="ECO:0000259" key="19">
    <source>
        <dbReference type="Pfam" id="PF04561"/>
    </source>
</evidence>
<evidence type="ECO:0000256" key="11">
    <source>
        <dbReference type="ARBA" id="ARBA00023163"/>
    </source>
</evidence>
<comment type="caution">
    <text evidence="24">The sequence shown here is derived from an EMBL/GenBank/DDBJ whole genome shotgun (WGS) entry which is preliminary data.</text>
</comment>
<dbReference type="InterPro" id="IPR037033">
    <property type="entry name" value="DNA-dir_RNAP_su2_hyb_sf"/>
</dbReference>
<evidence type="ECO:0000259" key="17">
    <source>
        <dbReference type="Pfam" id="PF00562"/>
    </source>
</evidence>
<dbReference type="InterPro" id="IPR007121">
    <property type="entry name" value="RNA_pol_bsu_CS"/>
</dbReference>
<evidence type="ECO:0000259" key="23">
    <source>
        <dbReference type="Pfam" id="PF04567"/>
    </source>
</evidence>
<keyword evidence="8" id="KW-0479">Metal-binding</keyword>
<dbReference type="InterPro" id="IPR007642">
    <property type="entry name" value="RNA_pol_Rpb2_2"/>
</dbReference>
<dbReference type="Pfam" id="PF04563">
    <property type="entry name" value="RNA_pol_Rpb2_1"/>
    <property type="match status" value="1"/>
</dbReference>
<evidence type="ECO:0000256" key="14">
    <source>
        <dbReference type="ARBA" id="ARBA00048552"/>
    </source>
</evidence>
<evidence type="ECO:0000256" key="9">
    <source>
        <dbReference type="ARBA" id="ARBA00022833"/>
    </source>
</evidence>
<evidence type="ECO:0000256" key="13">
    <source>
        <dbReference type="ARBA" id="ARBA00025838"/>
    </source>
</evidence>
<dbReference type="STRING" id="49547.MBCUR_17610"/>
<organism evidence="24 25">
    <name type="scientific">Methanobrevibacter curvatus</name>
    <dbReference type="NCBI Taxonomy" id="49547"/>
    <lineage>
        <taxon>Archaea</taxon>
        <taxon>Methanobacteriati</taxon>
        <taxon>Methanobacteriota</taxon>
        <taxon>Methanomada group</taxon>
        <taxon>Methanobacteria</taxon>
        <taxon>Methanobacteriales</taxon>
        <taxon>Methanobacteriaceae</taxon>
        <taxon>Methanobrevibacter</taxon>
    </lineage>
</organism>
<evidence type="ECO:0000256" key="3">
    <source>
        <dbReference type="ARBA" id="ARBA00006835"/>
    </source>
</evidence>
<dbReference type="PATRIC" id="fig|49547.3.peg.1867"/>
<dbReference type="InterPro" id="IPR007120">
    <property type="entry name" value="DNA-dir_RNAP_su2_dom"/>
</dbReference>
<feature type="domain" description="RNA polymerase Rpb2" evidence="21">
    <location>
        <begin position="437"/>
        <end position="501"/>
    </location>
</feature>
<evidence type="ECO:0000259" key="21">
    <source>
        <dbReference type="Pfam" id="PF04565"/>
    </source>
</evidence>
<dbReference type="Gene3D" id="3.90.1100.10">
    <property type="match status" value="1"/>
</dbReference>
<keyword evidence="25" id="KW-1185">Reference proteome</keyword>
<comment type="similarity">
    <text evidence="3 15">Belongs to the RNA polymerase beta chain family.</text>
</comment>
<proteinExistence type="inferred from homology"/>
<dbReference type="Pfam" id="PF04560">
    <property type="entry name" value="RNA_pol_Rpb2_7"/>
    <property type="match status" value="1"/>
</dbReference>
<dbReference type="Pfam" id="PF04561">
    <property type="entry name" value="RNA_pol_Rpb2_2"/>
    <property type="match status" value="1"/>
</dbReference>
<dbReference type="RefSeq" id="WP_067092535.1">
    <property type="nucleotide sequence ID" value="NZ_LWMV01000212.1"/>
</dbReference>
<evidence type="ECO:0000256" key="5">
    <source>
        <dbReference type="ARBA" id="ARBA00022490"/>
    </source>
</evidence>
<dbReference type="GO" id="GO:0005737">
    <property type="term" value="C:cytoplasm"/>
    <property type="evidence" value="ECO:0007669"/>
    <property type="project" value="UniProtKB-SubCell"/>
</dbReference>
<evidence type="ECO:0000256" key="16">
    <source>
        <dbReference type="RuleBase" id="RU363031"/>
    </source>
</evidence>
<feature type="domain" description="RNA polymerase Rpb2" evidence="22">
    <location>
        <begin position="533"/>
        <end position="594"/>
    </location>
</feature>
<dbReference type="InterPro" id="IPR007646">
    <property type="entry name" value="RNA_pol_Rpb2_4"/>
</dbReference>
<dbReference type="FunFam" id="2.40.270.10:FF:000011">
    <property type="entry name" value="DNA-directed RNA polymerase subunit beta"/>
    <property type="match status" value="1"/>
</dbReference>
<dbReference type="GO" id="GO:0006351">
    <property type="term" value="P:DNA-templated transcription"/>
    <property type="evidence" value="ECO:0007669"/>
    <property type="project" value="InterPro"/>
</dbReference>
<protein>
    <recommendedName>
        <fullName evidence="16">DNA-directed RNA polymerase subunit beta</fullName>
        <ecNumber evidence="16">2.7.7.6</ecNumber>
    </recommendedName>
</protein>
<dbReference type="Gene3D" id="2.40.50.150">
    <property type="match status" value="1"/>
</dbReference>
<name>A0A162FIF7_9EURY</name>
<keyword evidence="6 16" id="KW-0808">Transferase</keyword>
<dbReference type="InterPro" id="IPR014724">
    <property type="entry name" value="RNA_pol_RPB2_OB-fold"/>
</dbReference>
<dbReference type="PROSITE" id="PS01166">
    <property type="entry name" value="RNA_POL_BETA"/>
    <property type="match status" value="1"/>
</dbReference>
<dbReference type="GO" id="GO:0003899">
    <property type="term" value="F:DNA-directed RNA polymerase activity"/>
    <property type="evidence" value="ECO:0007669"/>
    <property type="project" value="UniProtKB-EC"/>
</dbReference>
<feature type="domain" description="DNA-directed RNA polymerase subunit 2 hybrid-binding" evidence="17">
    <location>
        <begin position="662"/>
        <end position="1034"/>
    </location>
</feature>
<comment type="subcellular location">
    <subcellularLocation>
        <location evidence="2">Cytoplasm</location>
    </subcellularLocation>
</comment>
<reference evidence="24 25" key="1">
    <citation type="submission" date="2016-04" db="EMBL/GenBank/DDBJ databases">
        <title>Genome sequence of Methanobrevibacter curvatus DSM 11111.</title>
        <authorList>
            <person name="Poehlein A."/>
            <person name="Seedorf H."/>
            <person name="Daniel R."/>
        </authorList>
    </citation>
    <scope>NUCLEOTIDE SEQUENCE [LARGE SCALE GENOMIC DNA]</scope>
    <source>
        <strain evidence="24 25">DSM 11111</strain>
    </source>
</reference>
<evidence type="ECO:0000313" key="24">
    <source>
        <dbReference type="EMBL" id="KZX10470.1"/>
    </source>
</evidence>
<comment type="cofactor">
    <cofactor evidence="1">
        <name>Zn(2+)</name>
        <dbReference type="ChEBI" id="CHEBI:29105"/>
    </cofactor>
</comment>
<evidence type="ECO:0000259" key="18">
    <source>
        <dbReference type="Pfam" id="PF04560"/>
    </source>
</evidence>
<keyword evidence="9" id="KW-0862">Zinc</keyword>
<dbReference type="Pfam" id="PF00562">
    <property type="entry name" value="RNA_pol_Rpb2_6"/>
    <property type="match status" value="1"/>
</dbReference>
<evidence type="ECO:0000259" key="22">
    <source>
        <dbReference type="Pfam" id="PF04566"/>
    </source>
</evidence>
<keyword evidence="5" id="KW-0963">Cytoplasm</keyword>
<keyword evidence="7 16" id="KW-0548">Nucleotidyltransferase</keyword>
<dbReference type="GO" id="GO:0003677">
    <property type="term" value="F:DNA binding"/>
    <property type="evidence" value="ECO:0007669"/>
    <property type="project" value="UniProtKB-KW"/>
</dbReference>
<sequence>MKGKTWGLVDAFFDKYDLVDHHIKSYNKFINQRIQNIVDIKALTEPISLEAGKYRVRTGEIEIREPYAKEADGSTSQIFPTEARLRNLTYSAHMYLEMALDSQNEDGTFTENDFEKIYIGELPLMLKSNKCHLNGLNTEELIKNGEDPQDLGGYFIVNGSERAVVTMEEIAPNKIILERFGEITDRRAKAIVNSINSGFKARITVEYRKPRKTAEFLRISFPYVPGEIPLVILLRALGLHTDEEIITKISKDFNFQMIIADDIQVSESKLKINSEDIEGLSKEERDAYFERQAIKYIGNRVAKGMTEDYSITRAEEIIDKYLLPHIGVDKEKRMVKAIYLAEMTEMLLEVIHEEREPHDKDHYTNKRLRVSGDLMEDLFRVAYTNLSRDMTYQLERSISRGKEPQIRQAVRSDVLTESIKHAIATGNWVGGRAGVSQLLDRTSFMGTLSHLRRVVSPLSRSQPHFEARDLHPTQFGKICPNETPEGPNCGLVKNLALLCKISEGSDPEDIKNTIGDINFLVEEENITKESAKIYINGELYGYCNEPIAFVDELRKKRRSGDISEEMNVTYYNSTNEIYIFNDPGRARRPLIVVDEGIPLLEKSHIEDLKARKIKWNDLIADGIVEYLDAEEEENSYIAMTSDLLNNDHTHLEIDPSTMLGICAGIIPFSDHNSSPRNTMEAGMTKQALGLYVSNYSNRTDTRAHLMHHPQTPLVKTRIIDATNYDKRPSGQNFVVAVMSFEGYNMEDSLILNKSALERGLARSSFFRSYEASERRYPGGQTDSFEVPAKGVRGYRSEENYRHLDEDGIINPESYVSSGEVLIGKTSPPRFLEEIDDFGTPGDKRRETSVTVRHGEKGVVDAVILTETVEGSKLAKIRVRDTRQPEFGDKFASRHGQKGVVGLILSQEDIPFSENGVVPDIIINPHAIPSRMSVGQVLEMVAGKAGCLDGERIDGTPFNDDLEGEIKQSLKEYGFESAGCESLYSGTTGERIEAEIFIGVAYYQKLHHMTTDKVYARSRGPVQVLTRQPTEGRAREGGLRFGEMERDCLIAHGAALALKERLLDESDKYEAVVCSKCGMLAIEDKLRDKIYCSICGDVESFPVEISYAFKLLLDELKSLCIFPKLVLGDKA</sequence>
<dbReference type="InterPro" id="IPR007644">
    <property type="entry name" value="RNA_pol_bsu_protrusion"/>
</dbReference>
<feature type="domain" description="RNA polymerase Rpb2" evidence="19">
    <location>
        <begin position="200"/>
        <end position="369"/>
    </location>
</feature>
<dbReference type="InterPro" id="IPR019969">
    <property type="entry name" value="RNAP_Rpo2"/>
</dbReference>
<keyword evidence="4 16" id="KW-0240">DNA-directed RNA polymerase</keyword>
<evidence type="ECO:0000256" key="6">
    <source>
        <dbReference type="ARBA" id="ARBA00022679"/>
    </source>
</evidence>
<dbReference type="NCBIfam" id="NF007175">
    <property type="entry name" value="PRK09606.1"/>
    <property type="match status" value="1"/>
</dbReference>
<accession>A0A162FIF7</accession>
<evidence type="ECO:0000256" key="12">
    <source>
        <dbReference type="ARBA" id="ARBA00025096"/>
    </source>
</evidence>
<dbReference type="NCBIfam" id="TIGR03670">
    <property type="entry name" value="rpoB_arch"/>
    <property type="match status" value="1"/>
</dbReference>